<accession>A0ABQ7G3S1</accession>
<reference evidence="2" key="1">
    <citation type="submission" date="2017-08" db="EMBL/GenBank/DDBJ databases">
        <authorList>
            <person name="Polle J.E."/>
            <person name="Barry K."/>
            <person name="Cushman J."/>
            <person name="Schmutz J."/>
            <person name="Tran D."/>
            <person name="Hathwaick L.T."/>
            <person name="Yim W.C."/>
            <person name="Jenkins J."/>
            <person name="Mckie-Krisberg Z.M."/>
            <person name="Prochnik S."/>
            <person name="Lindquist E."/>
            <person name="Dockter R.B."/>
            <person name="Adam C."/>
            <person name="Molina H."/>
            <person name="Bunkerborg J."/>
            <person name="Jin E."/>
            <person name="Buchheim M."/>
            <person name="Magnuson J."/>
        </authorList>
    </citation>
    <scope>NUCLEOTIDE SEQUENCE</scope>
    <source>
        <strain evidence="2">CCAP 19/18</strain>
    </source>
</reference>
<evidence type="ECO:0000313" key="3">
    <source>
        <dbReference type="Proteomes" id="UP000815325"/>
    </source>
</evidence>
<evidence type="ECO:0000256" key="1">
    <source>
        <dbReference type="SAM" id="MobiDB-lite"/>
    </source>
</evidence>
<organism evidence="2 3">
    <name type="scientific">Dunaliella salina</name>
    <name type="common">Green alga</name>
    <name type="synonym">Protococcus salinus</name>
    <dbReference type="NCBI Taxonomy" id="3046"/>
    <lineage>
        <taxon>Eukaryota</taxon>
        <taxon>Viridiplantae</taxon>
        <taxon>Chlorophyta</taxon>
        <taxon>core chlorophytes</taxon>
        <taxon>Chlorophyceae</taxon>
        <taxon>CS clade</taxon>
        <taxon>Chlamydomonadales</taxon>
        <taxon>Dunaliellaceae</taxon>
        <taxon>Dunaliella</taxon>
    </lineage>
</organism>
<feature type="region of interest" description="Disordered" evidence="1">
    <location>
        <begin position="124"/>
        <end position="151"/>
    </location>
</feature>
<comment type="caution">
    <text evidence="2">The sequence shown here is derived from an EMBL/GenBank/DDBJ whole genome shotgun (WGS) entry which is preliminary data.</text>
</comment>
<feature type="compositionally biased region" description="Low complexity" evidence="1">
    <location>
        <begin position="136"/>
        <end position="149"/>
    </location>
</feature>
<protein>
    <submittedName>
        <fullName evidence="2">Uncharacterized protein</fullName>
    </submittedName>
</protein>
<dbReference type="Proteomes" id="UP000815325">
    <property type="component" value="Unassembled WGS sequence"/>
</dbReference>
<gene>
    <name evidence="2" type="ORF">DUNSADRAFT_16333</name>
</gene>
<evidence type="ECO:0000313" key="2">
    <source>
        <dbReference type="EMBL" id="KAF5829260.1"/>
    </source>
</evidence>
<sequence length="198" mass="22055">MRSAAHSQDTSAHPQGACSTVQRIIHKLRMHVCIHAQELQAIMDLPTSNPPTSSTPLALPLGSRTPHSPHKLGVSNPAGEGQHTVCISERQQVQALAGEVHRKPIKRQQCHAQYTEELSRLRVLSGSGTAPPPSELQLQQQQQQQQQQQKAEEAEPLREICRQQQQQLAALQVQHCHRTRMHVIAHRCGHDDVQQEVA</sequence>
<keyword evidence="3" id="KW-1185">Reference proteome</keyword>
<dbReference type="EMBL" id="MU070184">
    <property type="protein sequence ID" value="KAF5829260.1"/>
    <property type="molecule type" value="Genomic_DNA"/>
</dbReference>
<proteinExistence type="predicted"/>
<name>A0ABQ7G3S1_DUNSA</name>